<feature type="transmembrane region" description="Helical" evidence="7">
    <location>
        <begin position="267"/>
        <end position="288"/>
    </location>
</feature>
<evidence type="ECO:0000256" key="6">
    <source>
        <dbReference type="ARBA" id="ARBA00023136"/>
    </source>
</evidence>
<feature type="transmembrane region" description="Helical" evidence="7">
    <location>
        <begin position="237"/>
        <end position="255"/>
    </location>
</feature>
<keyword evidence="4 7" id="KW-0812">Transmembrane</keyword>
<reference evidence="8" key="1">
    <citation type="submission" date="2023-05" db="EMBL/GenBank/DDBJ databases">
        <title>Metabolic capabilities are highly conserved among human nasal-associated Corynebacterium species in pangenomic analyses.</title>
        <authorList>
            <person name="Tran T.H."/>
            <person name="Roberts A.Q."/>
            <person name="Escapa I.F."/>
            <person name="Gao W."/>
            <person name="Conlan S."/>
            <person name="Kong H."/>
            <person name="Segre J.A."/>
            <person name="Kelly M.S."/>
            <person name="Lemon K.P."/>
        </authorList>
    </citation>
    <scope>NUCLEOTIDE SEQUENCE</scope>
    <source>
        <strain evidence="8">KPL2773</strain>
    </source>
</reference>
<protein>
    <submittedName>
        <fullName evidence="8">MFS transporter</fullName>
    </submittedName>
</protein>
<dbReference type="AlphaFoldDB" id="A0AAP4BSJ5"/>
<feature type="transmembrane region" description="Helical" evidence="7">
    <location>
        <begin position="131"/>
        <end position="152"/>
    </location>
</feature>
<evidence type="ECO:0000256" key="7">
    <source>
        <dbReference type="SAM" id="Phobius"/>
    </source>
</evidence>
<organism evidence="8 9">
    <name type="scientific">Corynebacterium pseudodiphtheriticum</name>
    <dbReference type="NCBI Taxonomy" id="37637"/>
    <lineage>
        <taxon>Bacteria</taxon>
        <taxon>Bacillati</taxon>
        <taxon>Actinomycetota</taxon>
        <taxon>Actinomycetes</taxon>
        <taxon>Mycobacteriales</taxon>
        <taxon>Corynebacteriaceae</taxon>
        <taxon>Corynebacterium</taxon>
    </lineage>
</organism>
<dbReference type="PANTHER" id="PTHR23517">
    <property type="entry name" value="RESISTANCE PROTEIN MDTM, PUTATIVE-RELATED-RELATED"/>
    <property type="match status" value="1"/>
</dbReference>
<gene>
    <name evidence="8" type="ORF">QPX42_09395</name>
</gene>
<dbReference type="GO" id="GO:0022857">
    <property type="term" value="F:transmembrane transporter activity"/>
    <property type="evidence" value="ECO:0007669"/>
    <property type="project" value="InterPro"/>
</dbReference>
<comment type="caution">
    <text evidence="8">The sequence shown here is derived from an EMBL/GenBank/DDBJ whole genome shotgun (WGS) entry which is preliminary data.</text>
</comment>
<dbReference type="RefSeq" id="WP_284589230.1">
    <property type="nucleotide sequence ID" value="NZ_JASNUC010000014.1"/>
</dbReference>
<feature type="transmembrane region" description="Helical" evidence="7">
    <location>
        <begin position="102"/>
        <end position="119"/>
    </location>
</feature>
<feature type="transmembrane region" description="Helical" evidence="7">
    <location>
        <begin position="356"/>
        <end position="380"/>
    </location>
</feature>
<sequence>MRISDWLRVGLGMFVVAFGANAFAPLMVSYRLEAGLSDGQVTAFLAIYIVGLIPALIIGGPLSDSYGRRALIRPALVLSFFGSAVLALGAFGPAFFIGAGRFITGLATGLVMASGAAWLKQLSAGPSIQGARRATIALTSGFAGGPLVAGLVAEFLPKPDLFPYLLHLVLVTLITPLVWNTPTVTTGSSGKGKLFASQVATKRFWLTLGLSGPWVFGAASTAFAVNTRLLEAQMDHPVVYTGSIACLAMVFGNLIQRFVGTSRTYPPAVYGLSLIIVGMLCSICVALWQDSIVGVIFGLLATIPLGFAYGILMSSGLQEAQRQAPDEELGAASASFYSLTYIGFVFPFVISTLGPAIGYIMCFAFGIAMALFTIFMVLRFDGRFFKKSRRRAQKAPETTNIARS</sequence>
<feature type="transmembrane region" description="Helical" evidence="7">
    <location>
        <begin position="75"/>
        <end position="96"/>
    </location>
</feature>
<feature type="transmembrane region" description="Helical" evidence="7">
    <location>
        <begin position="329"/>
        <end position="350"/>
    </location>
</feature>
<dbReference type="Pfam" id="PF07690">
    <property type="entry name" value="MFS_1"/>
    <property type="match status" value="1"/>
</dbReference>
<name>A0AAP4BSJ5_9CORY</name>
<evidence type="ECO:0000256" key="5">
    <source>
        <dbReference type="ARBA" id="ARBA00022989"/>
    </source>
</evidence>
<feature type="transmembrane region" description="Helical" evidence="7">
    <location>
        <begin position="42"/>
        <end position="63"/>
    </location>
</feature>
<dbReference type="SUPFAM" id="SSF103473">
    <property type="entry name" value="MFS general substrate transporter"/>
    <property type="match status" value="1"/>
</dbReference>
<dbReference type="InterPro" id="IPR005829">
    <property type="entry name" value="Sugar_transporter_CS"/>
</dbReference>
<feature type="transmembrane region" description="Helical" evidence="7">
    <location>
        <begin position="294"/>
        <end position="317"/>
    </location>
</feature>
<comment type="subcellular location">
    <subcellularLocation>
        <location evidence="1">Cell membrane</location>
        <topology evidence="1">Multi-pass membrane protein</topology>
    </subcellularLocation>
</comment>
<keyword evidence="6 7" id="KW-0472">Membrane</keyword>
<dbReference type="Gene3D" id="1.20.1250.20">
    <property type="entry name" value="MFS general substrate transporter like domains"/>
    <property type="match status" value="1"/>
</dbReference>
<feature type="transmembrane region" description="Helical" evidence="7">
    <location>
        <begin position="7"/>
        <end position="30"/>
    </location>
</feature>
<dbReference type="PROSITE" id="PS00216">
    <property type="entry name" value="SUGAR_TRANSPORT_1"/>
    <property type="match status" value="1"/>
</dbReference>
<feature type="transmembrane region" description="Helical" evidence="7">
    <location>
        <begin position="164"/>
        <end position="183"/>
    </location>
</feature>
<evidence type="ECO:0000313" key="8">
    <source>
        <dbReference type="EMBL" id="MDK4307750.1"/>
    </source>
</evidence>
<dbReference type="GO" id="GO:0005886">
    <property type="term" value="C:plasma membrane"/>
    <property type="evidence" value="ECO:0007669"/>
    <property type="project" value="UniProtKB-SubCell"/>
</dbReference>
<keyword evidence="5 7" id="KW-1133">Transmembrane helix</keyword>
<evidence type="ECO:0000256" key="1">
    <source>
        <dbReference type="ARBA" id="ARBA00004651"/>
    </source>
</evidence>
<evidence type="ECO:0000256" key="3">
    <source>
        <dbReference type="ARBA" id="ARBA00022475"/>
    </source>
</evidence>
<dbReference type="PANTHER" id="PTHR23517:SF3">
    <property type="entry name" value="INTEGRAL MEMBRANE TRANSPORT PROTEIN"/>
    <property type="match status" value="1"/>
</dbReference>
<keyword evidence="2" id="KW-0813">Transport</keyword>
<accession>A0AAP4BSJ5</accession>
<evidence type="ECO:0000256" key="2">
    <source>
        <dbReference type="ARBA" id="ARBA00022448"/>
    </source>
</evidence>
<dbReference type="EMBL" id="JASNVH010000015">
    <property type="protein sequence ID" value="MDK4307750.1"/>
    <property type="molecule type" value="Genomic_DNA"/>
</dbReference>
<evidence type="ECO:0000313" key="9">
    <source>
        <dbReference type="Proteomes" id="UP001224412"/>
    </source>
</evidence>
<dbReference type="InterPro" id="IPR011701">
    <property type="entry name" value="MFS"/>
</dbReference>
<evidence type="ECO:0000256" key="4">
    <source>
        <dbReference type="ARBA" id="ARBA00022692"/>
    </source>
</evidence>
<dbReference type="InterPro" id="IPR050171">
    <property type="entry name" value="MFS_Transporters"/>
</dbReference>
<feature type="transmembrane region" description="Helical" evidence="7">
    <location>
        <begin position="204"/>
        <end position="225"/>
    </location>
</feature>
<proteinExistence type="predicted"/>
<dbReference type="InterPro" id="IPR036259">
    <property type="entry name" value="MFS_trans_sf"/>
</dbReference>
<dbReference type="Proteomes" id="UP001224412">
    <property type="component" value="Unassembled WGS sequence"/>
</dbReference>
<keyword evidence="3" id="KW-1003">Cell membrane</keyword>